<dbReference type="PANTHER" id="PTHR42939">
    <property type="entry name" value="ABC TRANSPORTER ATP-BINDING PROTEIN ALBC-RELATED"/>
    <property type="match status" value="1"/>
</dbReference>
<dbReference type="GeneID" id="78231174"/>
<dbReference type="GO" id="GO:0016887">
    <property type="term" value="F:ATP hydrolysis activity"/>
    <property type="evidence" value="ECO:0007669"/>
    <property type="project" value="InterPro"/>
</dbReference>
<keyword evidence="6" id="KW-1185">Reference proteome</keyword>
<evidence type="ECO:0000256" key="3">
    <source>
        <dbReference type="ARBA" id="ARBA00022840"/>
    </source>
</evidence>
<keyword evidence="1" id="KW-0813">Transport</keyword>
<accession>E7G9Y1</accession>
<dbReference type="SUPFAM" id="SSF52540">
    <property type="entry name" value="P-loop containing nucleoside triphosphate hydrolases"/>
    <property type="match status" value="1"/>
</dbReference>
<proteinExistence type="predicted"/>
<dbReference type="SMART" id="SM00382">
    <property type="entry name" value="AAA"/>
    <property type="match status" value="1"/>
</dbReference>
<dbReference type="Pfam" id="PF00005">
    <property type="entry name" value="ABC_tran"/>
    <property type="match status" value="1"/>
</dbReference>
<dbReference type="PROSITE" id="PS50893">
    <property type="entry name" value="ABC_TRANSPORTER_2"/>
    <property type="match status" value="1"/>
</dbReference>
<evidence type="ECO:0000256" key="2">
    <source>
        <dbReference type="ARBA" id="ARBA00022741"/>
    </source>
</evidence>
<comment type="caution">
    <text evidence="5">The sequence shown here is derived from an EMBL/GenBank/DDBJ whole genome shotgun (WGS) entry which is preliminary data.</text>
</comment>
<dbReference type="GO" id="GO:0005524">
    <property type="term" value="F:ATP binding"/>
    <property type="evidence" value="ECO:0007669"/>
    <property type="project" value="UniProtKB-KW"/>
</dbReference>
<keyword evidence="3" id="KW-0067">ATP-binding</keyword>
<evidence type="ECO:0000256" key="1">
    <source>
        <dbReference type="ARBA" id="ARBA00022448"/>
    </source>
</evidence>
<dbReference type="CDD" id="cd03230">
    <property type="entry name" value="ABC_DR_subfamily_A"/>
    <property type="match status" value="1"/>
</dbReference>
<dbReference type="eggNOG" id="COG1131">
    <property type="taxonomic scope" value="Bacteria"/>
</dbReference>
<dbReference type="EMBL" id="ADKX01000030">
    <property type="protein sequence ID" value="EFW04989.1"/>
    <property type="molecule type" value="Genomic_DNA"/>
</dbReference>
<evidence type="ECO:0000259" key="4">
    <source>
        <dbReference type="PROSITE" id="PS50893"/>
    </source>
</evidence>
<organism evidence="5 6">
    <name type="scientific">Coprobacillus cateniformis</name>
    <dbReference type="NCBI Taxonomy" id="100884"/>
    <lineage>
        <taxon>Bacteria</taxon>
        <taxon>Bacillati</taxon>
        <taxon>Bacillota</taxon>
        <taxon>Erysipelotrichia</taxon>
        <taxon>Erysipelotrichales</taxon>
        <taxon>Coprobacillaceae</taxon>
        <taxon>Coprobacillus</taxon>
    </lineage>
</organism>
<dbReference type="STRING" id="100884.GCA_000269565_03415"/>
<reference evidence="5 6" key="1">
    <citation type="submission" date="2010-12" db="EMBL/GenBank/DDBJ databases">
        <title>The Genome Sequence of Coprobacillus sp. strain 29_1.</title>
        <authorList>
            <consortium name="The Broad Institute Genome Sequencing Platform"/>
            <person name="Earl A."/>
            <person name="Ward D."/>
            <person name="Feldgarden M."/>
            <person name="Gevers D."/>
            <person name="Daigneault M."/>
            <person name="Sibley C.D."/>
            <person name="White A."/>
            <person name="Strauss J."/>
            <person name="Allen-Vercoe E."/>
            <person name="Young S.K."/>
            <person name="Zeng Q."/>
            <person name="Gargeya S."/>
            <person name="Fitzgerald M."/>
            <person name="Haas B."/>
            <person name="Abouelleil A."/>
            <person name="Alvarado L."/>
            <person name="Arachchi H.M."/>
            <person name="Berlin A."/>
            <person name="Brown A."/>
            <person name="Chapman S.B."/>
            <person name="Chen Z."/>
            <person name="Dunbar C."/>
            <person name="Freedman E."/>
            <person name="Gearin G."/>
            <person name="Gellesch M."/>
            <person name="Goldberg J."/>
            <person name="Griggs A."/>
            <person name="Gujja S."/>
            <person name="Heilman E."/>
            <person name="Heiman D."/>
            <person name="Howarth C."/>
            <person name="Larson L."/>
            <person name="Lui A."/>
            <person name="MacDonald P.J.P."/>
            <person name="Mehta T."/>
            <person name="Montmayeur A."/>
            <person name="Murphy C."/>
            <person name="Neiman D."/>
            <person name="Pearson M."/>
            <person name="Priest M."/>
            <person name="Roberts A."/>
            <person name="Saif S."/>
            <person name="Shea T."/>
            <person name="Shenoy N."/>
            <person name="Sisk P."/>
            <person name="Stolte C."/>
            <person name="Sykes S."/>
            <person name="White J."/>
            <person name="Yandava C."/>
            <person name="Nusbaum C."/>
            <person name="Birren B."/>
        </authorList>
    </citation>
    <scope>NUCLEOTIDE SEQUENCE [LARGE SCALE GENOMIC DNA]</scope>
    <source>
        <strain evidence="5 6">29_1</strain>
    </source>
</reference>
<dbReference type="OrthoDB" id="9804819at2"/>
<sequence>MNALEIKNITKKYGDFHLENISFILPCGNIMGLIGENGAGKSTIINCILDTIEKDSGTISILGQTNEKNNLRLKEDIGVVFDVSEFYDNYNILQTENILKDIYKKWDKKTFYNYIEKFDLPKNKLVKDFSRGMKMKLAISIALSHQPKLLILDEATSGLDPIMRDEILDVFMEFVQNENHAILLSSHISSDLEKVADYITFIHEGKLILSSSKDELIYEYGIMKCRDDEFEFIDKEDIIRYRKKTYEVEILVRDREKMANKYTKCIVDPAKVDDIMTLYVKGAYLCLDL</sequence>
<dbReference type="AlphaFoldDB" id="E7G9Y1"/>
<dbReference type="InterPro" id="IPR003593">
    <property type="entry name" value="AAA+_ATPase"/>
</dbReference>
<dbReference type="InterPro" id="IPR003439">
    <property type="entry name" value="ABC_transporter-like_ATP-bd"/>
</dbReference>
<name>E7G9Y1_9FIRM</name>
<dbReference type="Gene3D" id="3.40.50.300">
    <property type="entry name" value="P-loop containing nucleotide triphosphate hydrolases"/>
    <property type="match status" value="1"/>
</dbReference>
<keyword evidence="2" id="KW-0547">Nucleotide-binding</keyword>
<evidence type="ECO:0000313" key="5">
    <source>
        <dbReference type="EMBL" id="EFW04989.1"/>
    </source>
</evidence>
<dbReference type="HOGENOM" id="CLU_000604_1_2_9"/>
<dbReference type="InterPro" id="IPR027417">
    <property type="entry name" value="P-loop_NTPase"/>
</dbReference>
<evidence type="ECO:0000313" key="6">
    <source>
        <dbReference type="Proteomes" id="UP000003157"/>
    </source>
</evidence>
<dbReference type="RefSeq" id="WP_008788679.1">
    <property type="nucleotide sequence ID" value="NZ_AKCB01000003.1"/>
</dbReference>
<dbReference type="Proteomes" id="UP000003157">
    <property type="component" value="Unassembled WGS sequence"/>
</dbReference>
<dbReference type="InterPro" id="IPR051782">
    <property type="entry name" value="ABC_Transporter_VariousFunc"/>
</dbReference>
<feature type="domain" description="ABC transporter" evidence="4">
    <location>
        <begin position="4"/>
        <end position="229"/>
    </location>
</feature>
<gene>
    <name evidence="5" type="ORF">HMPREF9488_01571</name>
</gene>
<protein>
    <submittedName>
        <fullName evidence="5">ABC transporter</fullName>
    </submittedName>
</protein>
<dbReference type="PANTHER" id="PTHR42939:SF3">
    <property type="entry name" value="ABC TRANSPORTER ATP-BINDING COMPONENT"/>
    <property type="match status" value="1"/>
</dbReference>